<keyword evidence="4" id="KW-1185">Reference proteome</keyword>
<dbReference type="PROSITE" id="PS52050">
    <property type="entry name" value="WYL"/>
    <property type="match status" value="1"/>
</dbReference>
<evidence type="ECO:0000313" key="4">
    <source>
        <dbReference type="Proteomes" id="UP001152755"/>
    </source>
</evidence>
<dbReference type="Proteomes" id="UP001152755">
    <property type="component" value="Unassembled WGS sequence"/>
</dbReference>
<keyword evidence="3" id="KW-0378">Hydrolase</keyword>
<evidence type="ECO:0000259" key="2">
    <source>
        <dbReference type="Pfam" id="PF13625"/>
    </source>
</evidence>
<feature type="compositionally biased region" description="Basic residues" evidence="1">
    <location>
        <begin position="643"/>
        <end position="657"/>
    </location>
</feature>
<sequence>MTSTTALAGHAGTGGTGLADWLRGRSDAELADLLRARPDLALQPPANASVLAARAEQRASVQRAADDLDTLALTVIEALTAARAYEQPVPRAAVLAAFGGRAADDAIDRRIAQLRRLALVWGDDDLQLVTTAADTLPWRTGLLAPPDDDEQSAEQIRERVAELTPAERTLLDTLAQGSPIGRTRDAGRGTPADRPVQRLLAAGLLVWIDDQTVELPHRVRRILLGHDPDAGRDLDEPVVETSRHKTADIDAAAAGEALELLRQGANVLAALGVVPAPGLRAGGLGVRELRRIAKTTGLTETRVGFVVEVLHAAGLVALGQPDPPPPVDTGDDCWTPTPAADLWLHQPPAPRWDQLATAWLTLPRRPWMIGRRDASDKPVAALSEEVRAPAAESERRTVLQQLAALRAGHATTAASLIRILQWRNPRRAARIAPVIVEQTLAEATAVGLVAHGALSGPGRALLGGADVTAAMEAALPEPVDHVLVQADLTVLAPGPLVPALQDRMDLVADVESAGTATVFRISEGSIRRALDAGLTGAEIQTLFATHSRTPVPQSLSYLIDDVARRHGRLRAGVASSFVRSEDPALLAEVMASPVAQHLALRALAPTVAVSPAPLAEVLEQLRASGHAAAGEDSSGALVDLRPRGSRVHPRRQSARRTPGRIPAALRDEQLDDVVARIRAGDRAATANRSETVRADGSRNGGAAAVALLNLAVRERRSVSLGYVDDKGTATDRIVVPIGVGGGHLDALDPVTGTMRQFTLHRVTSVALVD</sequence>
<gene>
    <name evidence="3" type="ORF">NVS88_10140</name>
</gene>
<accession>A0A9X4RHC5</accession>
<proteinExistence type="predicted"/>
<feature type="domain" description="Helicase XPB/Ssl2 N-terminal" evidence="2">
    <location>
        <begin position="482"/>
        <end position="604"/>
    </location>
</feature>
<keyword evidence="3" id="KW-0547">Nucleotide-binding</keyword>
<evidence type="ECO:0000313" key="3">
    <source>
        <dbReference type="EMBL" id="MDG3014916.1"/>
    </source>
</evidence>
<dbReference type="AlphaFoldDB" id="A0A9X4RHC5"/>
<dbReference type="EMBL" id="JANRHA010000005">
    <property type="protein sequence ID" value="MDG3014916.1"/>
    <property type="molecule type" value="Genomic_DNA"/>
</dbReference>
<dbReference type="RefSeq" id="WP_277834026.1">
    <property type="nucleotide sequence ID" value="NZ_JAAIVF010000005.1"/>
</dbReference>
<reference evidence="3" key="1">
    <citation type="submission" date="2022-08" db="EMBL/GenBank/DDBJ databases">
        <title>Genome analysis of Corynebacteriales strain.</title>
        <authorList>
            <person name="Lee S.D."/>
        </authorList>
    </citation>
    <scope>NUCLEOTIDE SEQUENCE</scope>
    <source>
        <strain evidence="3">D3-21</strain>
    </source>
</reference>
<protein>
    <submittedName>
        <fullName evidence="3">Helicase-associated domain-containing protein</fullName>
    </submittedName>
</protein>
<keyword evidence="3" id="KW-0347">Helicase</keyword>
<dbReference type="Pfam" id="PF13625">
    <property type="entry name" value="Helicase_C_3"/>
    <property type="match status" value="1"/>
</dbReference>
<dbReference type="InterPro" id="IPR032830">
    <property type="entry name" value="XPB/Ssl2_N"/>
</dbReference>
<organism evidence="3 4">
    <name type="scientific">Speluncibacter jeojiensis</name>
    <dbReference type="NCBI Taxonomy" id="2710754"/>
    <lineage>
        <taxon>Bacteria</taxon>
        <taxon>Bacillati</taxon>
        <taxon>Actinomycetota</taxon>
        <taxon>Actinomycetes</taxon>
        <taxon>Mycobacteriales</taxon>
        <taxon>Speluncibacteraceae</taxon>
        <taxon>Speluncibacter</taxon>
    </lineage>
</organism>
<dbReference type="GO" id="GO:0004386">
    <property type="term" value="F:helicase activity"/>
    <property type="evidence" value="ECO:0007669"/>
    <property type="project" value="UniProtKB-KW"/>
</dbReference>
<feature type="region of interest" description="Disordered" evidence="1">
    <location>
        <begin position="629"/>
        <end position="657"/>
    </location>
</feature>
<evidence type="ECO:0000256" key="1">
    <source>
        <dbReference type="SAM" id="MobiDB-lite"/>
    </source>
</evidence>
<keyword evidence="3" id="KW-0067">ATP-binding</keyword>
<name>A0A9X4RHC5_9ACTN</name>
<comment type="caution">
    <text evidence="3">The sequence shown here is derived from an EMBL/GenBank/DDBJ whole genome shotgun (WGS) entry which is preliminary data.</text>
</comment>